<dbReference type="Gene3D" id="2.60.120.600">
    <property type="entry name" value="Domain of unknown function DUF1214, C-terminal domain"/>
    <property type="match status" value="1"/>
</dbReference>
<proteinExistence type="predicted"/>
<dbReference type="SUPFAM" id="SSF160935">
    <property type="entry name" value="VPA0735-like"/>
    <property type="match status" value="1"/>
</dbReference>
<feature type="signal peptide" evidence="1">
    <location>
        <begin position="1"/>
        <end position="26"/>
    </location>
</feature>
<dbReference type="PANTHER" id="PTHR36509">
    <property type="entry name" value="BLL3101 PROTEIN"/>
    <property type="match status" value="1"/>
</dbReference>
<feature type="chain" id="PRO_5046272814" evidence="1">
    <location>
        <begin position="27"/>
        <end position="348"/>
    </location>
</feature>
<dbReference type="InterPro" id="IPR037049">
    <property type="entry name" value="DUF1214_C_sf"/>
</dbReference>
<evidence type="ECO:0000313" key="3">
    <source>
        <dbReference type="EMBL" id="MDN2483473.1"/>
    </source>
</evidence>
<evidence type="ECO:0000313" key="4">
    <source>
        <dbReference type="Proteomes" id="UP001169719"/>
    </source>
</evidence>
<dbReference type="Proteomes" id="UP001169719">
    <property type="component" value="Unassembled WGS sequence"/>
</dbReference>
<evidence type="ECO:0000259" key="2">
    <source>
        <dbReference type="Pfam" id="PF06742"/>
    </source>
</evidence>
<dbReference type="InterPro" id="IPR010621">
    <property type="entry name" value="DUF1214"/>
</dbReference>
<evidence type="ECO:0000256" key="1">
    <source>
        <dbReference type="SAM" id="SignalP"/>
    </source>
</evidence>
<reference evidence="3" key="1">
    <citation type="submission" date="2024-05" db="EMBL/GenBank/DDBJ databases">
        <title>Genome Sequences of Four Agar- Degrading Marine Bacteria.</title>
        <authorList>
            <person name="Phillips E.K."/>
            <person name="Shaffer J.C."/>
            <person name="Henson M.W."/>
            <person name="Temperton B."/>
            <person name="Thrash C.J."/>
            <person name="Martin M.O."/>
        </authorList>
    </citation>
    <scope>NUCLEOTIDE SEQUENCE</scope>
    <source>
        <strain evidence="3">EKP203</strain>
    </source>
</reference>
<comment type="caution">
    <text evidence="3">The sequence shown here is derived from an EMBL/GenBank/DDBJ whole genome shotgun (WGS) entry which is preliminary data.</text>
</comment>
<organism evidence="3 4">
    <name type="scientific">Vibrio agarivorans</name>
    <dbReference type="NCBI Taxonomy" id="153622"/>
    <lineage>
        <taxon>Bacteria</taxon>
        <taxon>Pseudomonadati</taxon>
        <taxon>Pseudomonadota</taxon>
        <taxon>Gammaproteobacteria</taxon>
        <taxon>Vibrionales</taxon>
        <taxon>Vibrionaceae</taxon>
        <taxon>Vibrio</taxon>
    </lineage>
</organism>
<accession>A0ABT7Y5Y9</accession>
<feature type="domain" description="DUF1214" evidence="2">
    <location>
        <begin position="247"/>
        <end position="331"/>
    </location>
</feature>
<protein>
    <submittedName>
        <fullName evidence="3">DUF1214 domain-containing protein</fullName>
    </submittedName>
</protein>
<dbReference type="PANTHER" id="PTHR36509:SF3">
    <property type="entry name" value="SIGNAL PEPTIDE PROTEIN"/>
    <property type="match status" value="1"/>
</dbReference>
<dbReference type="EMBL" id="JAUEOZ010000002">
    <property type="protein sequence ID" value="MDN2483473.1"/>
    <property type="molecule type" value="Genomic_DNA"/>
</dbReference>
<name>A0ABT7Y5Y9_9VIBR</name>
<keyword evidence="1" id="KW-0732">Signal</keyword>
<gene>
    <name evidence="3" type="ORF">QWJ08_19190</name>
</gene>
<keyword evidence="4" id="KW-1185">Reference proteome</keyword>
<dbReference type="RefSeq" id="WP_289963542.1">
    <property type="nucleotide sequence ID" value="NZ_JAUEOZ010000002.1"/>
</dbReference>
<dbReference type="Pfam" id="PF06742">
    <property type="entry name" value="DUF1214"/>
    <property type="match status" value="1"/>
</dbReference>
<sequence length="348" mass="39131">MNKLTLSPITLATTLALSLGANVAMANDAAPINVTVENFVEVEMDARIQRFFDAGGMNQGIIFSEPTPVNEQPVPRMNRDTLYGGIPVDTSEGFTISIPEHPENRYVSVYLLDNEHKTIDILKGSNTVHEFEGQADTRYIVAIPRIQLFDSNDEQDIQIAREILDGVEVTSGSAEPKPLANWDWPGMMELRAEYEKEMRDTITQYPNDWQGKRGEVDRYEGHNMAVATSWGLFPSSETVYIAQAPHLSTQECYTATYEVPENDAFWSITVYDNQGYMFSDHNNINGEVAAMNEDGTFTMHYGNTEVCGDIENRLDTTEGWNLLMRVYEPAQNIIAGDYTMPELSLKQL</sequence>